<organism evidence="3 4">
    <name type="scientific">Streptomyces griseoloalbus</name>
    <dbReference type="NCBI Taxonomy" id="67303"/>
    <lineage>
        <taxon>Bacteria</taxon>
        <taxon>Bacillati</taxon>
        <taxon>Actinomycetota</taxon>
        <taxon>Actinomycetes</taxon>
        <taxon>Kitasatosporales</taxon>
        <taxon>Streptomycetaceae</taxon>
        <taxon>Streptomyces</taxon>
    </lineage>
</organism>
<dbReference type="EMBL" id="JACHJE010000003">
    <property type="protein sequence ID" value="MBB5124761.1"/>
    <property type="molecule type" value="Genomic_DNA"/>
</dbReference>
<name>A0A7W8BJY7_9ACTN</name>
<dbReference type="InterPro" id="IPR046266">
    <property type="entry name" value="DUF6299"/>
</dbReference>
<gene>
    <name evidence="3" type="ORF">FHS32_001493</name>
</gene>
<feature type="signal peptide" evidence="1">
    <location>
        <begin position="1"/>
        <end position="23"/>
    </location>
</feature>
<feature type="domain" description="DUF6299" evidence="2">
    <location>
        <begin position="36"/>
        <end position="148"/>
    </location>
</feature>
<keyword evidence="4" id="KW-1185">Reference proteome</keyword>
<evidence type="ECO:0000256" key="1">
    <source>
        <dbReference type="SAM" id="SignalP"/>
    </source>
</evidence>
<proteinExistence type="predicted"/>
<keyword evidence="1" id="KW-0732">Signal</keyword>
<reference evidence="3 4" key="1">
    <citation type="submission" date="2020-08" db="EMBL/GenBank/DDBJ databases">
        <title>Genomic Encyclopedia of Type Strains, Phase III (KMG-III): the genomes of soil and plant-associated and newly described type strains.</title>
        <authorList>
            <person name="Whitman W."/>
        </authorList>
    </citation>
    <scope>NUCLEOTIDE SEQUENCE [LARGE SCALE GENOMIC DNA]</scope>
    <source>
        <strain evidence="3 4">CECT 3226</strain>
    </source>
</reference>
<evidence type="ECO:0000313" key="3">
    <source>
        <dbReference type="EMBL" id="MBB5124761.1"/>
    </source>
</evidence>
<dbReference type="Pfam" id="PF19816">
    <property type="entry name" value="DUF6299"/>
    <property type="match status" value="1"/>
</dbReference>
<evidence type="ECO:0000313" key="4">
    <source>
        <dbReference type="Proteomes" id="UP000568022"/>
    </source>
</evidence>
<sequence>MPVRPLAGAVAGAALLLLGSVAAAPSVAASTAPSAPSESVTVDAQGRISDGRVTLSGTYRCLGGTGRVFVSSTVHQSSSSVGYGIGGTHAVCDGKEHRWENQGSVPAGALEAGPAHVEATLMELRPSGILLLLPVPHAVQHHDITLVDG</sequence>
<dbReference type="Proteomes" id="UP000568022">
    <property type="component" value="Unassembled WGS sequence"/>
</dbReference>
<accession>A0A7W8BJY7</accession>
<evidence type="ECO:0000259" key="2">
    <source>
        <dbReference type="Pfam" id="PF19816"/>
    </source>
</evidence>
<dbReference type="AlphaFoldDB" id="A0A7W8BJY7"/>
<comment type="caution">
    <text evidence="3">The sequence shown here is derived from an EMBL/GenBank/DDBJ whole genome shotgun (WGS) entry which is preliminary data.</text>
</comment>
<feature type="chain" id="PRO_5030624078" description="DUF6299 domain-containing protein" evidence="1">
    <location>
        <begin position="24"/>
        <end position="149"/>
    </location>
</feature>
<protein>
    <recommendedName>
        <fullName evidence="2">DUF6299 domain-containing protein</fullName>
    </recommendedName>
</protein>